<feature type="domain" description="Sigma factor regulator C-terminal" evidence="1">
    <location>
        <begin position="79"/>
        <end position="231"/>
    </location>
</feature>
<protein>
    <submittedName>
        <fullName evidence="2">Anti sigma factor C-terminal domain-containing protein</fullName>
    </submittedName>
</protein>
<accession>A0ABY9T0B5</accession>
<dbReference type="Proteomes" id="UP001256827">
    <property type="component" value="Chromosome"/>
</dbReference>
<proteinExistence type="predicted"/>
<keyword evidence="3" id="KW-1185">Reference proteome</keyword>
<evidence type="ECO:0000259" key="1">
    <source>
        <dbReference type="Pfam" id="PF13791"/>
    </source>
</evidence>
<organism evidence="2 3">
    <name type="scientific">Brevibacillus brevis</name>
    <name type="common">Bacillus brevis</name>
    <dbReference type="NCBI Taxonomy" id="1393"/>
    <lineage>
        <taxon>Bacteria</taxon>
        <taxon>Bacillati</taxon>
        <taxon>Bacillota</taxon>
        <taxon>Bacilli</taxon>
        <taxon>Bacillales</taxon>
        <taxon>Paenibacillaceae</taxon>
        <taxon>Brevibacillus</taxon>
    </lineage>
</organism>
<reference evidence="2 3" key="1">
    <citation type="submission" date="2023-09" db="EMBL/GenBank/DDBJ databases">
        <title>Complete Genome and Methylome dissection of Bacillus brevis NEB573 original source of BbsI restriction endonuclease.</title>
        <authorList>
            <person name="Fomenkov A."/>
            <person name="Roberts R.D."/>
        </authorList>
    </citation>
    <scope>NUCLEOTIDE SEQUENCE [LARGE SCALE GENOMIC DNA]</scope>
    <source>
        <strain evidence="2 3">NEB573</strain>
    </source>
</reference>
<dbReference type="RefSeq" id="WP_310765019.1">
    <property type="nucleotide sequence ID" value="NZ_CP134050.1"/>
</dbReference>
<dbReference type="InterPro" id="IPR025672">
    <property type="entry name" value="Sigma_reg_C_dom"/>
</dbReference>
<evidence type="ECO:0000313" key="2">
    <source>
        <dbReference type="EMBL" id="WNC13510.1"/>
    </source>
</evidence>
<sequence>MADAKGDTDIVQAIGEWDLVVGTVELTKPLLGELRYELHYEPTDLHDRQGTFKFVLAPDLLGRSPFPHKEEQDGVWDQLRHIEDGYVAEMSFATMTAQKPEALVALLKKYDVHVVQMPVYAGELKTFKTSAASSGDLTWVPHLSLRPAVFYEEDRVTSMQIYMDDEESAKMAASGIIADLEWLQSRKTNPFVREDAPRLDYLKQNGVKVYGAVVTGPVRELEKLRNEPLFHDFDLGRIEVWNW</sequence>
<evidence type="ECO:0000313" key="3">
    <source>
        <dbReference type="Proteomes" id="UP001256827"/>
    </source>
</evidence>
<gene>
    <name evidence="2" type="ORF">RGB73_22865</name>
</gene>
<name>A0ABY9T0B5_BREBE</name>
<dbReference type="EMBL" id="CP134050">
    <property type="protein sequence ID" value="WNC13510.1"/>
    <property type="molecule type" value="Genomic_DNA"/>
</dbReference>
<dbReference type="Pfam" id="PF13791">
    <property type="entry name" value="Sigma_reg_C"/>
    <property type="match status" value="1"/>
</dbReference>